<sequence length="148" mass="17038">MQEAYKLSILHYLAFSLLLIVSAVMLFEHKIGFSYSAVLEYYIGNEEQFISAQSAGGVLKIVLPHIFVFGLFAMVLLHFLVFTKLREKKSLLLLIYTAFGVAMLEIFSPFLIINGFEFFAYIKLFSFFALLALILYISWLLFESISYE</sequence>
<feature type="transmembrane region" description="Helical" evidence="1">
    <location>
        <begin position="61"/>
        <end position="81"/>
    </location>
</feature>
<evidence type="ECO:0000313" key="2">
    <source>
        <dbReference type="EMBL" id="TKI70013.1"/>
    </source>
</evidence>
<proteinExistence type="predicted"/>
<comment type="caution">
    <text evidence="2">The sequence shown here is derived from an EMBL/GenBank/DDBJ whole genome shotgun (WGS) entry which is preliminary data.</text>
</comment>
<feature type="transmembrane region" description="Helical" evidence="1">
    <location>
        <begin position="118"/>
        <end position="142"/>
    </location>
</feature>
<accession>A0A4V5TRA6</accession>
<evidence type="ECO:0000313" key="3">
    <source>
        <dbReference type="Proteomes" id="UP000309561"/>
    </source>
</evidence>
<evidence type="ECO:0000256" key="1">
    <source>
        <dbReference type="SAM" id="Phobius"/>
    </source>
</evidence>
<gene>
    <name evidence="2" type="ORF">FCU45_05220</name>
</gene>
<dbReference type="AlphaFoldDB" id="A0A4V5TRA6"/>
<keyword evidence="1" id="KW-0812">Transmembrane</keyword>
<feature type="transmembrane region" description="Helical" evidence="1">
    <location>
        <begin position="7"/>
        <end position="27"/>
    </location>
</feature>
<organism evidence="2 3">
    <name type="scientific">Sulfurimonas crateris</name>
    <dbReference type="NCBI Taxonomy" id="2574727"/>
    <lineage>
        <taxon>Bacteria</taxon>
        <taxon>Pseudomonadati</taxon>
        <taxon>Campylobacterota</taxon>
        <taxon>Epsilonproteobacteria</taxon>
        <taxon>Campylobacterales</taxon>
        <taxon>Sulfurimonadaceae</taxon>
        <taxon>Sulfurimonas</taxon>
    </lineage>
</organism>
<dbReference type="RefSeq" id="WP_137012994.1">
    <property type="nucleotide sequence ID" value="NZ_SZPX01000003.1"/>
</dbReference>
<keyword evidence="3" id="KW-1185">Reference proteome</keyword>
<protein>
    <submittedName>
        <fullName evidence="2">Uncharacterized protein</fullName>
    </submittedName>
</protein>
<dbReference type="EMBL" id="SZPX01000003">
    <property type="protein sequence ID" value="TKI70013.1"/>
    <property type="molecule type" value="Genomic_DNA"/>
</dbReference>
<keyword evidence="1" id="KW-0472">Membrane</keyword>
<feature type="transmembrane region" description="Helical" evidence="1">
    <location>
        <begin position="93"/>
        <end position="112"/>
    </location>
</feature>
<dbReference type="Proteomes" id="UP000309561">
    <property type="component" value="Unassembled WGS sequence"/>
</dbReference>
<name>A0A4V5TRA6_9BACT</name>
<reference evidence="2 3" key="1">
    <citation type="submission" date="2019-04" db="EMBL/GenBank/DDBJ databases">
        <title>Sulfurimonas crateris sp. nov. a facultative anaerobic sulfur-oxidizing chemolithautotrophic bacterium isolated from a terrestrial mud vulcano.</title>
        <authorList>
            <person name="Ratnikova N.M."/>
            <person name="Slobodkin A.I."/>
            <person name="Merkel A.Y."/>
            <person name="Novikov A."/>
            <person name="Bonch-Osmolovskaya E.A."/>
            <person name="Slobodkina G.B."/>
        </authorList>
    </citation>
    <scope>NUCLEOTIDE SEQUENCE [LARGE SCALE GENOMIC DNA]</scope>
    <source>
        <strain evidence="2 3">SN118</strain>
    </source>
</reference>
<keyword evidence="1" id="KW-1133">Transmembrane helix</keyword>
<dbReference type="OrthoDB" id="5334818at2"/>